<dbReference type="EMBL" id="ML143544">
    <property type="protein sequence ID" value="TBU22379.1"/>
    <property type="molecule type" value="Genomic_DNA"/>
</dbReference>
<sequence>MVRLLSCLASLSRTVAGAFGSKNAEVNLSDRLEPTSSDGSQDLVLAEPRAKRSSPASLGKDDDRRPLFL</sequence>
<proteinExistence type="predicted"/>
<accession>A0A4Q9M668</accession>
<organism evidence="3">
    <name type="scientific">Dichomitus squalens</name>
    <dbReference type="NCBI Taxonomy" id="114155"/>
    <lineage>
        <taxon>Eukaryota</taxon>
        <taxon>Fungi</taxon>
        <taxon>Dikarya</taxon>
        <taxon>Basidiomycota</taxon>
        <taxon>Agaricomycotina</taxon>
        <taxon>Agaricomycetes</taxon>
        <taxon>Polyporales</taxon>
        <taxon>Polyporaceae</taxon>
        <taxon>Dichomitus</taxon>
    </lineage>
</organism>
<dbReference type="Proteomes" id="UP000292957">
    <property type="component" value="Unassembled WGS sequence"/>
</dbReference>
<evidence type="ECO:0008006" key="4">
    <source>
        <dbReference type="Google" id="ProtNLM"/>
    </source>
</evidence>
<name>A0A4Q9M668_9APHY</name>
<gene>
    <name evidence="3" type="ORF">BD311DRAFT_604227</name>
</gene>
<feature type="non-terminal residue" evidence="3">
    <location>
        <position position="69"/>
    </location>
</feature>
<feature type="signal peptide" evidence="2">
    <location>
        <begin position="1"/>
        <end position="17"/>
    </location>
</feature>
<feature type="compositionally biased region" description="Basic and acidic residues" evidence="1">
    <location>
        <begin position="59"/>
        <end position="69"/>
    </location>
</feature>
<evidence type="ECO:0000256" key="1">
    <source>
        <dbReference type="SAM" id="MobiDB-lite"/>
    </source>
</evidence>
<reference evidence="3" key="1">
    <citation type="submission" date="2019-01" db="EMBL/GenBank/DDBJ databases">
        <title>Draft genome sequences of three monokaryotic isolates of the white-rot basidiomycete fungus Dichomitus squalens.</title>
        <authorList>
            <consortium name="DOE Joint Genome Institute"/>
            <person name="Lopez S.C."/>
            <person name="Andreopoulos B."/>
            <person name="Pangilinan J."/>
            <person name="Lipzen A."/>
            <person name="Riley R."/>
            <person name="Ahrendt S."/>
            <person name="Ng V."/>
            <person name="Barry K."/>
            <person name="Daum C."/>
            <person name="Grigoriev I.V."/>
            <person name="Hilden K.S."/>
            <person name="Makela M.R."/>
            <person name="de Vries R.P."/>
        </authorList>
    </citation>
    <scope>NUCLEOTIDE SEQUENCE [LARGE SCALE GENOMIC DNA]</scope>
    <source>
        <strain evidence="3">OM18370.1</strain>
    </source>
</reference>
<protein>
    <recommendedName>
        <fullName evidence="4">Secreted protein</fullName>
    </recommendedName>
</protein>
<evidence type="ECO:0000256" key="2">
    <source>
        <dbReference type="SAM" id="SignalP"/>
    </source>
</evidence>
<keyword evidence="2" id="KW-0732">Signal</keyword>
<feature type="chain" id="PRO_5020691488" description="Secreted protein" evidence="2">
    <location>
        <begin position="18"/>
        <end position="69"/>
    </location>
</feature>
<feature type="region of interest" description="Disordered" evidence="1">
    <location>
        <begin position="30"/>
        <end position="69"/>
    </location>
</feature>
<dbReference type="AlphaFoldDB" id="A0A4Q9M668"/>
<evidence type="ECO:0000313" key="3">
    <source>
        <dbReference type="EMBL" id="TBU22379.1"/>
    </source>
</evidence>